<sequence length="1064" mass="118827">MYGLTGVTPLYNETVTIAYLGRIRELSATPTPKRRAAKLAPMASYLLHGLWLPVSGLSLWIEQVEGHKIIMPSAVPEGTFPDVVDSILSKKTFRNRARVSLRTPKGKDVSLMVPMAMFAPDEAVETLAKLEYLDTDSQAATPEQRATIAPDLLWLIRAYRGLYRFVRAGRVTIRLSYQAGEWYPMWQLASGLGERSWLAEMLASAPGILSINNRALSDDLADELTHWIAYTQLRPQIDAPRAAPWHDFAQALLKTAPVKKGRAQLLRGLNEWKDSITSVDLQLVFLVEEPPNENVSVEDAAWPIRLLVRSGTDSPLPVRQEQLDRGSVEKLREARRHAFDVAPRLKYNSAPASRNAGDWDVYLTTEQLVDFVTHDAAALRKAGFTVLLPKSWSHMETKAKLETTEVRDPADAATKAHIGMEKLFSYDWKLSVGDTQLTDAEMQELISSKSGLIRLRGEWVMADTQALNKISQYMRELADTARKRALKELEQLAATAEMARQLEQSGWEELVAEVERRRKEFNEGEQEEAVTLADLREMALKSMAEDPVAFTGSEWHTSLLGGLDSTAPDRVEIPDTVHAELREYQRRGVDWLYWMSRNNIGAVLADDMGLGKTLQLLSLLAVEKAAHEAEGEAEAWKPTLVVAPTSVVGNWAREAKRFVPDFKVMVQHGTGRLKGEELVTAAQNADIVITSYGTVSRDFLTLSKVEWDRVVLDEAQAIKNASTRSSKAVRAIPSRHRVALTGTPIENRLSEMRSILDYCNPGILGSASFFRNHFAKAIEREGSDVMAERLRLLTGPFILRRLKTDPNIIDDLPEKSEQIITVRMTDEQAALYKALVNDVEQALAKKKKGISRRGLILASLTRIKQICNHPAHFLADGSPVTIKGKHRSGKVEELMRIIDQAIESSERALIFTQYKAFGDVLQPYLSEQLGCEIPFFHGGVSKNRRDQMVEEFQAEDGAPVMLLSLKAGGTGLNLTAASIVVHMDRWWNPAVENQATDRAFRIGQQRNVQVYKMITAGTLEESIQDILDGKTQLAGAVVGEGEGWLTELSPEQLADLMSYREQEK</sequence>
<reference evidence="4 5" key="1">
    <citation type="journal article" date="2010" name="BMC Genomics">
        <title>Complete genome sequence and lifestyle of black-pigmented Corynebacterium aurimucosum ATCC 700975 (formerly C. nigricans CN-1) isolated from a vaginal swab of a woman with spontaneous abortion.</title>
        <authorList>
            <person name="Trost E."/>
            <person name="Gotker S."/>
            <person name="Schneider J."/>
            <person name="Schneiker-Bekel S."/>
            <person name="Szczepanowski R."/>
            <person name="Tilker A."/>
            <person name="Viehoever P."/>
            <person name="Arnold W."/>
            <person name="Bekel T."/>
            <person name="Blom J."/>
            <person name="Gartemann K.H."/>
            <person name="Linke B."/>
            <person name="Goesmann A."/>
            <person name="Puhler A."/>
            <person name="Shukla S.K."/>
            <person name="Tauch A."/>
        </authorList>
    </citation>
    <scope>NUCLEOTIDE SEQUENCE [LARGE SCALE GENOMIC DNA]</scope>
    <source>
        <strain evidence="5">ATCC 700975 / DSM 44827 / CIP 107346 / CN-1</strain>
    </source>
</reference>
<dbReference type="Pfam" id="PF00271">
    <property type="entry name" value="Helicase_C"/>
    <property type="match status" value="1"/>
</dbReference>
<keyword evidence="4" id="KW-0067">ATP-binding</keyword>
<gene>
    <name evidence="4" type="primary">helZ</name>
    <name evidence="4" type="ordered locus">cauri_1031</name>
</gene>
<dbReference type="GO" id="GO:0015616">
    <property type="term" value="F:DNA translocase activity"/>
    <property type="evidence" value="ECO:0007669"/>
    <property type="project" value="TreeGrafter"/>
</dbReference>
<keyword evidence="4" id="KW-0347">Helicase</keyword>
<dbReference type="Proteomes" id="UP000002077">
    <property type="component" value="Chromosome"/>
</dbReference>
<dbReference type="InterPro" id="IPR050496">
    <property type="entry name" value="SNF2_RAD54_helicase_repair"/>
</dbReference>
<evidence type="ECO:0000313" key="4">
    <source>
        <dbReference type="EMBL" id="ACP32628.1"/>
    </source>
</evidence>
<keyword evidence="5" id="KW-1185">Reference proteome</keyword>
<dbReference type="PROSITE" id="PS51194">
    <property type="entry name" value="HELICASE_CTER"/>
    <property type="match status" value="1"/>
</dbReference>
<dbReference type="FunFam" id="3.40.50.300:FF:000533">
    <property type="entry name" value="Helicase, Snf2 family"/>
    <property type="match status" value="1"/>
</dbReference>
<dbReference type="HOGENOM" id="CLU_000315_21_8_11"/>
<dbReference type="SMART" id="SM00487">
    <property type="entry name" value="DEXDc"/>
    <property type="match status" value="1"/>
</dbReference>
<dbReference type="InterPro" id="IPR000330">
    <property type="entry name" value="SNF2_N"/>
</dbReference>
<dbReference type="InterPro" id="IPR022138">
    <property type="entry name" value="DUF3670"/>
</dbReference>
<dbReference type="STRING" id="548476.cauri_1031"/>
<dbReference type="Gene3D" id="3.40.50.300">
    <property type="entry name" value="P-loop containing nucleotide triphosphate hydrolases"/>
    <property type="match status" value="1"/>
</dbReference>
<dbReference type="EMBL" id="CP001601">
    <property type="protein sequence ID" value="ACP32628.1"/>
    <property type="molecule type" value="Genomic_DNA"/>
</dbReference>
<evidence type="ECO:0000259" key="3">
    <source>
        <dbReference type="PROSITE" id="PS51194"/>
    </source>
</evidence>
<feature type="domain" description="Helicase ATP-binding" evidence="2">
    <location>
        <begin position="593"/>
        <end position="762"/>
    </location>
</feature>
<dbReference type="PANTHER" id="PTHR45629">
    <property type="entry name" value="SNF2/RAD54 FAMILY MEMBER"/>
    <property type="match status" value="1"/>
</dbReference>
<dbReference type="InterPro" id="IPR001650">
    <property type="entry name" value="Helicase_C-like"/>
</dbReference>
<dbReference type="PANTHER" id="PTHR45629:SF7">
    <property type="entry name" value="DNA EXCISION REPAIR PROTEIN ERCC-6-RELATED"/>
    <property type="match status" value="1"/>
</dbReference>
<feature type="domain" description="Helicase C-terminal" evidence="3">
    <location>
        <begin position="897"/>
        <end position="1057"/>
    </location>
</feature>
<name>C3PFM4_CORA7</name>
<dbReference type="Gene3D" id="3.40.50.10810">
    <property type="entry name" value="Tandem AAA-ATPase domain"/>
    <property type="match status" value="1"/>
</dbReference>
<dbReference type="Pfam" id="PF12419">
    <property type="entry name" value="DUF3670"/>
    <property type="match status" value="1"/>
</dbReference>
<dbReference type="GO" id="GO:0016787">
    <property type="term" value="F:hydrolase activity"/>
    <property type="evidence" value="ECO:0007669"/>
    <property type="project" value="UniProtKB-KW"/>
</dbReference>
<evidence type="ECO:0000256" key="1">
    <source>
        <dbReference type="ARBA" id="ARBA00022801"/>
    </source>
</evidence>
<dbReference type="InterPro" id="IPR014001">
    <property type="entry name" value="Helicase_ATP-bd"/>
</dbReference>
<keyword evidence="4" id="KW-0547">Nucleotide-binding</keyword>
<dbReference type="InterPro" id="IPR027417">
    <property type="entry name" value="P-loop_NTPase"/>
</dbReference>
<dbReference type="Pfam" id="PF00176">
    <property type="entry name" value="SNF2-rel_dom"/>
    <property type="match status" value="1"/>
</dbReference>
<dbReference type="SMART" id="SM00490">
    <property type="entry name" value="HELICc"/>
    <property type="match status" value="1"/>
</dbReference>
<dbReference type="eggNOG" id="COG0553">
    <property type="taxonomic scope" value="Bacteria"/>
</dbReference>
<dbReference type="InterPro" id="IPR049730">
    <property type="entry name" value="SNF2/RAD54-like_C"/>
</dbReference>
<dbReference type="SUPFAM" id="SSF52540">
    <property type="entry name" value="P-loop containing nucleoside triphosphate hydrolases"/>
    <property type="match status" value="2"/>
</dbReference>
<proteinExistence type="predicted"/>
<protein>
    <submittedName>
        <fullName evidence="4">DNA/RNA helicase</fullName>
    </submittedName>
</protein>
<dbReference type="AlphaFoldDB" id="C3PFM4"/>
<accession>C3PFM4</accession>
<dbReference type="InterPro" id="IPR038718">
    <property type="entry name" value="SNF2-like_sf"/>
</dbReference>
<dbReference type="GO" id="GO:0004386">
    <property type="term" value="F:helicase activity"/>
    <property type="evidence" value="ECO:0007669"/>
    <property type="project" value="UniProtKB-KW"/>
</dbReference>
<dbReference type="KEGG" id="car:cauri_1031"/>
<evidence type="ECO:0000259" key="2">
    <source>
        <dbReference type="PROSITE" id="PS51192"/>
    </source>
</evidence>
<keyword evidence="1" id="KW-0378">Hydrolase</keyword>
<evidence type="ECO:0000313" key="5">
    <source>
        <dbReference type="Proteomes" id="UP000002077"/>
    </source>
</evidence>
<organism evidence="4 5">
    <name type="scientific">Corynebacterium aurimucosum (strain ATCC 700975 / DSM 44827 / CIP 107346 / CN-1)</name>
    <name type="common">Corynebacterium nigricans</name>
    <dbReference type="NCBI Taxonomy" id="548476"/>
    <lineage>
        <taxon>Bacteria</taxon>
        <taxon>Bacillati</taxon>
        <taxon>Actinomycetota</taxon>
        <taxon>Actinomycetes</taxon>
        <taxon>Mycobacteriales</taxon>
        <taxon>Corynebacteriaceae</taxon>
        <taxon>Corynebacterium</taxon>
    </lineage>
</organism>
<dbReference type="CDD" id="cd18793">
    <property type="entry name" value="SF2_C_SNF"/>
    <property type="match status" value="1"/>
</dbReference>
<dbReference type="PROSITE" id="PS51192">
    <property type="entry name" value="HELICASE_ATP_BIND_1"/>
    <property type="match status" value="1"/>
</dbReference>
<dbReference type="GO" id="GO:0005524">
    <property type="term" value="F:ATP binding"/>
    <property type="evidence" value="ECO:0007669"/>
    <property type="project" value="InterPro"/>
</dbReference>